<dbReference type="AlphaFoldDB" id="A0A366ME19"/>
<comment type="caution">
    <text evidence="1">The sequence shown here is derived from an EMBL/GenBank/DDBJ whole genome shotgun (WGS) entry which is preliminary data.</text>
</comment>
<reference evidence="1 2" key="1">
    <citation type="submission" date="2018-06" db="EMBL/GenBank/DDBJ databases">
        <title>Genomic insight into two independent archaeal endosymbiosis events.</title>
        <authorList>
            <person name="Lind A.E."/>
            <person name="Lewis W.H."/>
            <person name="Spang A."/>
            <person name="Guy L."/>
            <person name="Embley M.T."/>
            <person name="Ettema T.J.G."/>
        </authorList>
    </citation>
    <scope>NUCLEOTIDE SEQUENCE [LARGE SCALE GENOMIC DNA]</scope>
    <source>
        <strain evidence="1">NOE</strain>
    </source>
</reference>
<proteinExistence type="predicted"/>
<organism evidence="1 2">
    <name type="scientific">Candidatus Methanobinarius endosymbioticus</name>
    <dbReference type="NCBI Taxonomy" id="2006182"/>
    <lineage>
        <taxon>Archaea</taxon>
        <taxon>Methanobacteriati</taxon>
        <taxon>Methanobacteriota</taxon>
        <taxon>Methanomada group</taxon>
        <taxon>Methanobacteria</taxon>
        <taxon>Methanobacteriales</taxon>
        <taxon>Methanobacteriaceae</taxon>
        <taxon>Candidatus Methanobinarius</taxon>
    </lineage>
</organism>
<protein>
    <submittedName>
        <fullName evidence="1">Uncharacterized protein</fullName>
    </submittedName>
</protein>
<dbReference type="EMBL" id="NIZT01000020">
    <property type="protein sequence ID" value="RBQ23712.1"/>
    <property type="molecule type" value="Genomic_DNA"/>
</dbReference>
<sequence length="111" mass="12532">MEDEIVNIRTAITNLETDIYTYNALIDYIPTTLTTIADAQNAYIDVENAVYDIEIVISDSVIDIFDSQSNMNDIKTNIDAECATLTPDLDSEQNEFDTSVDEVLDIDIKHY</sequence>
<name>A0A366ME19_9EURY</name>
<dbReference type="Proteomes" id="UP000253099">
    <property type="component" value="Unassembled WGS sequence"/>
</dbReference>
<accession>A0A366ME19</accession>
<evidence type="ECO:0000313" key="1">
    <source>
        <dbReference type="EMBL" id="RBQ23712.1"/>
    </source>
</evidence>
<keyword evidence="2" id="KW-1185">Reference proteome</keyword>
<evidence type="ECO:0000313" key="2">
    <source>
        <dbReference type="Proteomes" id="UP000253099"/>
    </source>
</evidence>
<gene>
    <name evidence="1" type="ORF">ALNOE001_07780</name>
</gene>